<dbReference type="KEGG" id="strr:EKD16_23460"/>
<gene>
    <name evidence="5" type="primary">mmsB</name>
    <name evidence="5" type="ORF">EKD16_23460</name>
</gene>
<dbReference type="AlphaFoldDB" id="A0A4P6Q7S1"/>
<proteinExistence type="inferred from homology"/>
<name>A0A4P6Q7S1_9ACTN</name>
<dbReference type="PIRSF" id="PIRSF000103">
    <property type="entry name" value="HIBADH"/>
    <property type="match status" value="1"/>
</dbReference>
<dbReference type="OrthoDB" id="4535742at2"/>
<reference evidence="5 6" key="1">
    <citation type="submission" date="2019-02" db="EMBL/GenBank/DDBJ databases">
        <authorList>
            <person name="Khodamoradi S."/>
            <person name="Hahnke R.L."/>
            <person name="Kaempfer P."/>
            <person name="Schumann P."/>
            <person name="Rohde M."/>
            <person name="Steinert M."/>
            <person name="Luzhetskyy A."/>
            <person name="Wink J."/>
            <person name="Ruckert C."/>
        </authorList>
    </citation>
    <scope>NUCLEOTIDE SEQUENCE [LARGE SCALE GENOMIC DNA]</scope>
    <source>
        <strain evidence="5 6">M2</strain>
    </source>
</reference>
<evidence type="ECO:0000313" key="5">
    <source>
        <dbReference type="EMBL" id="QBI56440.1"/>
    </source>
</evidence>
<dbReference type="GO" id="GO:0050661">
    <property type="term" value="F:NADP binding"/>
    <property type="evidence" value="ECO:0007669"/>
    <property type="project" value="InterPro"/>
</dbReference>
<dbReference type="PANTHER" id="PTHR43580:SF2">
    <property type="entry name" value="CYTOKINE-LIKE NUCLEAR FACTOR N-PAC"/>
    <property type="match status" value="1"/>
</dbReference>
<dbReference type="InterPro" id="IPR048666">
    <property type="entry name" value="RedAm-like_C"/>
</dbReference>
<protein>
    <submittedName>
        <fullName evidence="5">3-hydroxyisobutyrate dehydrogenase</fullName>
        <ecNumber evidence="5">1.1.1.31</ecNumber>
    </submittedName>
</protein>
<dbReference type="Pfam" id="PF03446">
    <property type="entry name" value="NAD_binding_2"/>
    <property type="match status" value="1"/>
</dbReference>
<evidence type="ECO:0000256" key="2">
    <source>
        <dbReference type="ARBA" id="ARBA00023002"/>
    </source>
</evidence>
<keyword evidence="2 5" id="KW-0560">Oxidoreductase</keyword>
<feature type="domain" description="NADPH-dependent reductive aminase-like C-terminal" evidence="4">
    <location>
        <begin position="174"/>
        <end position="299"/>
    </location>
</feature>
<dbReference type="EMBL" id="CP036455">
    <property type="protein sequence ID" value="QBI56440.1"/>
    <property type="molecule type" value="Genomic_DNA"/>
</dbReference>
<dbReference type="InterPro" id="IPR015815">
    <property type="entry name" value="HIBADH-related"/>
</dbReference>
<accession>A0A4P6Q7S1</accession>
<comment type="similarity">
    <text evidence="1">Belongs to the HIBADH-related family.</text>
</comment>
<dbReference type="PANTHER" id="PTHR43580">
    <property type="entry name" value="OXIDOREDUCTASE GLYR1-RELATED"/>
    <property type="match status" value="1"/>
</dbReference>
<dbReference type="RefSeq" id="WP_131101312.1">
    <property type="nucleotide sequence ID" value="NZ_CP036455.1"/>
</dbReference>
<dbReference type="Gene3D" id="3.40.50.720">
    <property type="entry name" value="NAD(P)-binding Rossmann-like Domain"/>
    <property type="match status" value="1"/>
</dbReference>
<dbReference type="Pfam" id="PF21761">
    <property type="entry name" value="RedAm-like_C"/>
    <property type="match status" value="1"/>
</dbReference>
<evidence type="ECO:0000259" key="4">
    <source>
        <dbReference type="Pfam" id="PF21761"/>
    </source>
</evidence>
<feature type="domain" description="6-phosphogluconate dehydrogenase NADP-binding" evidence="3">
    <location>
        <begin position="18"/>
        <end position="172"/>
    </location>
</feature>
<keyword evidence="6" id="KW-1185">Reference proteome</keyword>
<evidence type="ECO:0000256" key="1">
    <source>
        <dbReference type="ARBA" id="ARBA00009080"/>
    </source>
</evidence>
<organism evidence="5 6">
    <name type="scientific">Streptomonospora litoralis</name>
    <dbReference type="NCBI Taxonomy" id="2498135"/>
    <lineage>
        <taxon>Bacteria</taxon>
        <taxon>Bacillati</taxon>
        <taxon>Actinomycetota</taxon>
        <taxon>Actinomycetes</taxon>
        <taxon>Streptosporangiales</taxon>
        <taxon>Nocardiopsidaceae</taxon>
        <taxon>Streptomonospora</taxon>
    </lineage>
</organism>
<evidence type="ECO:0000313" key="6">
    <source>
        <dbReference type="Proteomes" id="UP000292235"/>
    </source>
</evidence>
<dbReference type="Proteomes" id="UP000292235">
    <property type="component" value="Chromosome"/>
</dbReference>
<dbReference type="InterPro" id="IPR013328">
    <property type="entry name" value="6PGD_dom2"/>
</dbReference>
<dbReference type="InterPro" id="IPR006115">
    <property type="entry name" value="6PGDH_NADP-bd"/>
</dbReference>
<dbReference type="SUPFAM" id="SSF51735">
    <property type="entry name" value="NAD(P)-binding Rossmann-fold domains"/>
    <property type="match status" value="1"/>
</dbReference>
<sequence>MTAQRSDESAHFAAPAPVTVLGLGPMGRALASAFLRAGHPTTVWNRSPAKAEALADLGAAHAATPAAAAEAAGLVVVCVLDYDAAEQILAPAADALRGRTLLNLTADTPERARAMAEWAAARGIDYLDGAVMSPAGTVGGPSAVYLYSGPGDLYDRHRPELAALGGTATHLGADHGRAATYDLALLDLFWSAMSGMAHAFALARAEGVAASELAPFAVGISELMEDIIPATAADVDAGRAPGDDAAIASAAASMAHIADAAEARGIDSALMRAAQAAARRAVEDGRGQAGWAHMTEVLAAEPAGVG</sequence>
<dbReference type="GO" id="GO:0008442">
    <property type="term" value="F:3-hydroxyisobutyrate dehydrogenase activity"/>
    <property type="evidence" value="ECO:0007669"/>
    <property type="project" value="UniProtKB-EC"/>
</dbReference>
<dbReference type="InterPro" id="IPR051265">
    <property type="entry name" value="HIBADH-related_NP60_sf"/>
</dbReference>
<evidence type="ECO:0000259" key="3">
    <source>
        <dbReference type="Pfam" id="PF03446"/>
    </source>
</evidence>
<dbReference type="InterPro" id="IPR036291">
    <property type="entry name" value="NAD(P)-bd_dom_sf"/>
</dbReference>
<dbReference type="Gene3D" id="1.10.1040.10">
    <property type="entry name" value="N-(1-d-carboxylethyl)-l-norvaline Dehydrogenase, domain 2"/>
    <property type="match status" value="1"/>
</dbReference>
<dbReference type="EC" id="1.1.1.31" evidence="5"/>